<name>A0ABY7BND7_9FIRM</name>
<dbReference type="InterPro" id="IPR003362">
    <property type="entry name" value="Bact_transf"/>
</dbReference>
<sequence>MMGNMHNLLRVYAKVAKTIDVAVILFSFALSWFIKFSSGLFNKPASLDLQTYLLIVALHIPLYLFFLKVFEKESKRGNLDLFSDITRILQSNIFALLIVVMIFYTLKLIDFSRIFLFIFLVLNFLMSVLQRLILRKILFSPKSKIISKEKVLFVGQNEISKTLSQIFEKNNYHIIGFVVNESDLKNDGVIGKIEDLECIVSNNHVDEIIIVLPLNQEREINYIVDICEKYGIRTYLVPDYFKFIPSKAEIEKIEGIPLINIRYSPLDEWTNRFIKRSFDIAVSLIGLILCLPLFVIIATLIKLTSEGPVFFTQERVGYNRRIFRMHKFRTMYVQDPNEEKVKWTTKDDPRRTPIGRILRKLSLDELPQLWDVLVGNMSLVGPRPERPYFVEKFKEEIPKYMIKHRVRPGITGWAQIHGLRGDTSIEERIKYDIWYIENWSFWLDIKIILATIFGGKFMENAY</sequence>
<dbReference type="PANTHER" id="PTHR30576">
    <property type="entry name" value="COLANIC BIOSYNTHESIS UDP-GLUCOSE LIPID CARRIER TRANSFERASE"/>
    <property type="match status" value="1"/>
</dbReference>
<feature type="transmembrane region" description="Helical" evidence="7">
    <location>
        <begin position="112"/>
        <end position="134"/>
    </location>
</feature>
<feature type="domain" description="Bacterial sugar transferase" evidence="8">
    <location>
        <begin position="275"/>
        <end position="453"/>
    </location>
</feature>
<evidence type="ECO:0000256" key="5">
    <source>
        <dbReference type="ARBA" id="ARBA00022989"/>
    </source>
</evidence>
<evidence type="ECO:0000256" key="2">
    <source>
        <dbReference type="ARBA" id="ARBA00006464"/>
    </source>
</evidence>
<evidence type="ECO:0000256" key="3">
    <source>
        <dbReference type="ARBA" id="ARBA00022679"/>
    </source>
</evidence>
<dbReference type="NCBIfam" id="TIGR03025">
    <property type="entry name" value="EPS_sugtrans"/>
    <property type="match status" value="1"/>
</dbReference>
<protein>
    <submittedName>
        <fullName evidence="9">Undecaprenyl-phosphate glucose phosphotransferase</fullName>
        <ecNumber evidence="9">2.7.8.31</ecNumber>
    </submittedName>
</protein>
<evidence type="ECO:0000259" key="8">
    <source>
        <dbReference type="Pfam" id="PF02397"/>
    </source>
</evidence>
<keyword evidence="4 7" id="KW-0812">Transmembrane</keyword>
<keyword evidence="10" id="KW-1185">Reference proteome</keyword>
<dbReference type="EMBL" id="CP113865">
    <property type="protein sequence ID" value="WAM33832.1"/>
    <property type="molecule type" value="Genomic_DNA"/>
</dbReference>
<dbReference type="NCBIfam" id="TIGR03023">
    <property type="entry name" value="WcaJ_sugtrans"/>
    <property type="match status" value="1"/>
</dbReference>
<dbReference type="GO" id="GO:0089702">
    <property type="term" value="F:undecaprenyl-phosphate glucose phosphotransferase activity"/>
    <property type="evidence" value="ECO:0007669"/>
    <property type="project" value="UniProtKB-EC"/>
</dbReference>
<dbReference type="Pfam" id="PF13727">
    <property type="entry name" value="CoA_binding_3"/>
    <property type="match status" value="1"/>
</dbReference>
<evidence type="ECO:0000256" key="6">
    <source>
        <dbReference type="ARBA" id="ARBA00023136"/>
    </source>
</evidence>
<evidence type="ECO:0000256" key="7">
    <source>
        <dbReference type="SAM" id="Phobius"/>
    </source>
</evidence>
<evidence type="ECO:0000313" key="10">
    <source>
        <dbReference type="Proteomes" id="UP001164909"/>
    </source>
</evidence>
<dbReference type="Pfam" id="PF02397">
    <property type="entry name" value="Bac_transf"/>
    <property type="match status" value="1"/>
</dbReference>
<dbReference type="Gene3D" id="3.40.50.720">
    <property type="entry name" value="NAD(P)-binding Rossmann-like Domain"/>
    <property type="match status" value="1"/>
</dbReference>
<comment type="similarity">
    <text evidence="2">Belongs to the bacterial sugar transferase family.</text>
</comment>
<feature type="transmembrane region" description="Helical" evidence="7">
    <location>
        <begin position="280"/>
        <end position="301"/>
    </location>
</feature>
<dbReference type="EC" id="2.7.8.31" evidence="9"/>
<keyword evidence="3 9" id="KW-0808">Transferase</keyword>
<dbReference type="InterPro" id="IPR017473">
    <property type="entry name" value="Undecaprenyl-P_gluc_Ptfrase"/>
</dbReference>
<feature type="transmembrane region" description="Helical" evidence="7">
    <location>
        <begin position="12"/>
        <end position="34"/>
    </location>
</feature>
<organism evidence="9 10">
    <name type="scientific">Caldicellulosiruptor morganii</name>
    <dbReference type="NCBI Taxonomy" id="1387555"/>
    <lineage>
        <taxon>Bacteria</taxon>
        <taxon>Bacillati</taxon>
        <taxon>Bacillota</taxon>
        <taxon>Bacillota incertae sedis</taxon>
        <taxon>Caldicellulosiruptorales</taxon>
        <taxon>Caldicellulosiruptoraceae</taxon>
        <taxon>Caldicellulosiruptor</taxon>
    </lineage>
</organism>
<gene>
    <name evidence="9" type="ORF">OTK00_002377</name>
</gene>
<dbReference type="InterPro" id="IPR017475">
    <property type="entry name" value="EPS_sugar_tfrase"/>
</dbReference>
<comment type="subcellular location">
    <subcellularLocation>
        <location evidence="1">Membrane</location>
        <topology evidence="1">Multi-pass membrane protein</topology>
    </subcellularLocation>
</comment>
<reference evidence="9" key="1">
    <citation type="submission" date="2022-12" db="EMBL/GenBank/DDBJ databases">
        <authorList>
            <person name="Bing R.G."/>
            <person name="Willard D.J."/>
            <person name="Manesh M.J.H."/>
            <person name="Laemthong T."/>
            <person name="Crosby J.R."/>
            <person name="Kelly R.M."/>
        </authorList>
    </citation>
    <scope>NUCLEOTIDE SEQUENCE</scope>
    <source>
        <strain evidence="9">DSM 8990</strain>
    </source>
</reference>
<evidence type="ECO:0000313" key="9">
    <source>
        <dbReference type="EMBL" id="WAM33832.1"/>
    </source>
</evidence>
<evidence type="ECO:0000256" key="1">
    <source>
        <dbReference type="ARBA" id="ARBA00004141"/>
    </source>
</evidence>
<keyword evidence="5 7" id="KW-1133">Transmembrane helix</keyword>
<feature type="transmembrane region" description="Helical" evidence="7">
    <location>
        <begin position="88"/>
        <end position="106"/>
    </location>
</feature>
<dbReference type="PANTHER" id="PTHR30576:SF0">
    <property type="entry name" value="UNDECAPRENYL-PHOSPHATE N-ACETYLGALACTOSAMINYL 1-PHOSPHATE TRANSFERASE-RELATED"/>
    <property type="match status" value="1"/>
</dbReference>
<accession>A0ABY7BND7</accession>
<evidence type="ECO:0000256" key="4">
    <source>
        <dbReference type="ARBA" id="ARBA00022692"/>
    </source>
</evidence>
<keyword evidence="6 7" id="KW-0472">Membrane</keyword>
<proteinExistence type="inferred from homology"/>
<dbReference type="Proteomes" id="UP001164909">
    <property type="component" value="Chromosome"/>
</dbReference>
<feature type="transmembrane region" description="Helical" evidence="7">
    <location>
        <begin position="49"/>
        <end position="67"/>
    </location>
</feature>